<evidence type="ECO:0000313" key="2">
    <source>
        <dbReference type="EMBL" id="KAK0479869.1"/>
    </source>
</evidence>
<feature type="region of interest" description="Disordered" evidence="1">
    <location>
        <begin position="220"/>
        <end position="249"/>
    </location>
</feature>
<feature type="compositionally biased region" description="Basic residues" evidence="1">
    <location>
        <begin position="131"/>
        <end position="143"/>
    </location>
</feature>
<gene>
    <name evidence="2" type="ORF">EDD18DRAFT_1113701</name>
</gene>
<name>A0AA39PA46_9AGAR</name>
<proteinExistence type="predicted"/>
<feature type="compositionally biased region" description="Acidic residues" evidence="1">
    <location>
        <begin position="225"/>
        <end position="243"/>
    </location>
</feature>
<comment type="caution">
    <text evidence="2">The sequence shown here is derived from an EMBL/GenBank/DDBJ whole genome shotgun (WGS) entry which is preliminary data.</text>
</comment>
<dbReference type="EMBL" id="JAUEPU010000085">
    <property type="protein sequence ID" value="KAK0479869.1"/>
    <property type="molecule type" value="Genomic_DNA"/>
</dbReference>
<protein>
    <submittedName>
        <fullName evidence="2">Uncharacterized protein</fullName>
    </submittedName>
</protein>
<dbReference type="Proteomes" id="UP001175228">
    <property type="component" value="Unassembled WGS sequence"/>
</dbReference>
<reference evidence="2" key="1">
    <citation type="submission" date="2023-06" db="EMBL/GenBank/DDBJ databases">
        <authorList>
            <consortium name="Lawrence Berkeley National Laboratory"/>
            <person name="Ahrendt S."/>
            <person name="Sahu N."/>
            <person name="Indic B."/>
            <person name="Wong-Bajracharya J."/>
            <person name="Merenyi Z."/>
            <person name="Ke H.-M."/>
            <person name="Monk M."/>
            <person name="Kocsube S."/>
            <person name="Drula E."/>
            <person name="Lipzen A."/>
            <person name="Balint B."/>
            <person name="Henrissat B."/>
            <person name="Andreopoulos B."/>
            <person name="Martin F.M."/>
            <person name="Harder C.B."/>
            <person name="Rigling D."/>
            <person name="Ford K.L."/>
            <person name="Foster G.D."/>
            <person name="Pangilinan J."/>
            <person name="Papanicolaou A."/>
            <person name="Barry K."/>
            <person name="LaButti K."/>
            <person name="Viragh M."/>
            <person name="Koriabine M."/>
            <person name="Yan M."/>
            <person name="Riley R."/>
            <person name="Champramary S."/>
            <person name="Plett K.L."/>
            <person name="Tsai I.J."/>
            <person name="Slot J."/>
            <person name="Sipos G."/>
            <person name="Plett J."/>
            <person name="Nagy L.G."/>
            <person name="Grigoriev I.V."/>
        </authorList>
    </citation>
    <scope>NUCLEOTIDE SEQUENCE</scope>
    <source>
        <strain evidence="2">HWK02</strain>
    </source>
</reference>
<evidence type="ECO:0000256" key="1">
    <source>
        <dbReference type="SAM" id="MobiDB-lite"/>
    </source>
</evidence>
<sequence length="530" mass="56821">MPFSQLAPHFNALARLFDHDTAEDSPPKVIVAAISHAHRALVSLKDRLHGKAEDPDAEFIRDLLFSTAMLVALLPSNLQDPTWGDWSLTLRQSRLASLLKADAVLPGVATTPARPKRAARPKTSVQDGAKGKPKATARSRPKRALTISSGSEDEAFVFKKPKLEVRIKKEPGLDSRIKTKPAKPHTALPPSGTSSRRTAHPASPAFSVGEVSAIDEASLPGSAISDEDDDHDHDEELGPELEPEVAPVTRQKPVFTAVVQKKPKPDTIRVPNGIGNIPVIARRKGVYKAPSMVPGEGVFAFPFVEPEPVSRHELRELVEGEAVPSYSCTNCTSGSRSKPCVFRGWGNHCDACASANKSVCSFRATPIARYMTRLYSMPYVEATPENVRSVIQVAAEIHKSYEASANLTAQLAEQYTAALRRAYDLTMRIAQSESPGGLATVLEDVSIPVALHEAFTATLKPKKLAVPLLDRPKEAQGGAPVRTVGTKALVGGSFPGSPLEFVAPVDAPSYGCEDEGVTTAPVVNGGFSRP</sequence>
<evidence type="ECO:0000313" key="3">
    <source>
        <dbReference type="Proteomes" id="UP001175228"/>
    </source>
</evidence>
<accession>A0AA39PA46</accession>
<keyword evidence="3" id="KW-1185">Reference proteome</keyword>
<organism evidence="2 3">
    <name type="scientific">Armillaria luteobubalina</name>
    <dbReference type="NCBI Taxonomy" id="153913"/>
    <lineage>
        <taxon>Eukaryota</taxon>
        <taxon>Fungi</taxon>
        <taxon>Dikarya</taxon>
        <taxon>Basidiomycota</taxon>
        <taxon>Agaricomycotina</taxon>
        <taxon>Agaricomycetes</taxon>
        <taxon>Agaricomycetidae</taxon>
        <taxon>Agaricales</taxon>
        <taxon>Marasmiineae</taxon>
        <taxon>Physalacriaceae</taxon>
        <taxon>Armillaria</taxon>
    </lineage>
</organism>
<dbReference type="AlphaFoldDB" id="A0AA39PA46"/>
<feature type="region of interest" description="Disordered" evidence="1">
    <location>
        <begin position="109"/>
        <end position="151"/>
    </location>
</feature>
<feature type="region of interest" description="Disordered" evidence="1">
    <location>
        <begin position="169"/>
        <end position="203"/>
    </location>
</feature>